<dbReference type="InterPro" id="IPR020904">
    <property type="entry name" value="Sc_DH/Rdtase_CS"/>
</dbReference>
<evidence type="ECO:0000256" key="2">
    <source>
        <dbReference type="ARBA" id="ARBA00023002"/>
    </source>
</evidence>
<reference evidence="3 4" key="1">
    <citation type="submission" date="2020-02" db="EMBL/GenBank/DDBJ databases">
        <authorList>
            <person name="Li X.-J."/>
            <person name="Han X.-M."/>
        </authorList>
    </citation>
    <scope>NUCLEOTIDE SEQUENCE [LARGE SCALE GENOMIC DNA]</scope>
    <source>
        <strain evidence="3 4">CCTCC AB 2017055</strain>
    </source>
</reference>
<comment type="caution">
    <text evidence="3">The sequence shown here is derived from an EMBL/GenBank/DDBJ whole genome shotgun (WGS) entry which is preliminary data.</text>
</comment>
<keyword evidence="2" id="KW-0560">Oxidoreductase</keyword>
<evidence type="ECO:0000256" key="1">
    <source>
        <dbReference type="ARBA" id="ARBA00006484"/>
    </source>
</evidence>
<evidence type="ECO:0000313" key="4">
    <source>
        <dbReference type="Proteomes" id="UP000475214"/>
    </source>
</evidence>
<gene>
    <name evidence="3" type="ORF">G1H10_12455</name>
</gene>
<accession>A0A6L9S8X1</accession>
<keyword evidence="4" id="KW-1185">Reference proteome</keyword>
<dbReference type="CDD" id="cd05233">
    <property type="entry name" value="SDR_c"/>
    <property type="match status" value="1"/>
</dbReference>
<dbReference type="EMBL" id="JAAGOA010000007">
    <property type="protein sequence ID" value="NEE00978.1"/>
    <property type="molecule type" value="Genomic_DNA"/>
</dbReference>
<dbReference type="PRINTS" id="PR00080">
    <property type="entry name" value="SDRFAMILY"/>
</dbReference>
<dbReference type="Gene3D" id="3.40.50.720">
    <property type="entry name" value="NAD(P)-binding Rossmann-like Domain"/>
    <property type="match status" value="1"/>
</dbReference>
<dbReference type="PANTHER" id="PTHR24321">
    <property type="entry name" value="DEHYDROGENASES, SHORT CHAIN"/>
    <property type="match status" value="1"/>
</dbReference>
<dbReference type="InterPro" id="IPR036291">
    <property type="entry name" value="NAD(P)-bd_dom_sf"/>
</dbReference>
<dbReference type="AlphaFoldDB" id="A0A6L9S8X1"/>
<dbReference type="Proteomes" id="UP000475214">
    <property type="component" value="Unassembled WGS sequence"/>
</dbReference>
<dbReference type="Pfam" id="PF13561">
    <property type="entry name" value="adh_short_C2"/>
    <property type="match status" value="1"/>
</dbReference>
<comment type="similarity">
    <text evidence="1">Belongs to the short-chain dehydrogenases/reductases (SDR) family.</text>
</comment>
<dbReference type="RefSeq" id="WP_163737686.1">
    <property type="nucleotide sequence ID" value="NZ_JAAGOA010000007.1"/>
</dbReference>
<sequence>MAVASHVVTGGGRGVGRAVVERLLTGGDRVVVVEVEHELLGWVDDHPAKDRIHAVIGSAAEEDVANRAAERAQEGATLSGWVNNAAVFQDVSLHDGDLAAVLGAIDVNLRMAVTGCAVAVRTFLDAGTAGAIVNLSSHQAQRPVPGCLPYATAKSAIEGLTRAVAVDYGHHGIRANAVALGTIAVERYVNDVARFGAEHGSAWARQTEMLHALERVGRPDEVAGTIAYLLSEQASFVSGTVIPVDGGRAALAREPELPQ</sequence>
<organism evidence="3 4">
    <name type="scientific">Phytoactinopolyspora halotolerans</name>
    <dbReference type="NCBI Taxonomy" id="1981512"/>
    <lineage>
        <taxon>Bacteria</taxon>
        <taxon>Bacillati</taxon>
        <taxon>Actinomycetota</taxon>
        <taxon>Actinomycetes</taxon>
        <taxon>Jiangellales</taxon>
        <taxon>Jiangellaceae</taxon>
        <taxon>Phytoactinopolyspora</taxon>
    </lineage>
</organism>
<protein>
    <submittedName>
        <fullName evidence="3">SDR family oxidoreductase</fullName>
    </submittedName>
</protein>
<proteinExistence type="inferred from homology"/>
<dbReference type="PANTHER" id="PTHR24321:SF8">
    <property type="entry name" value="ESTRADIOL 17-BETA-DEHYDROGENASE 8-RELATED"/>
    <property type="match status" value="1"/>
</dbReference>
<name>A0A6L9S8X1_9ACTN</name>
<dbReference type="InterPro" id="IPR002347">
    <property type="entry name" value="SDR_fam"/>
</dbReference>
<dbReference type="PROSITE" id="PS00061">
    <property type="entry name" value="ADH_SHORT"/>
    <property type="match status" value="1"/>
</dbReference>
<dbReference type="GO" id="GO:0016491">
    <property type="term" value="F:oxidoreductase activity"/>
    <property type="evidence" value="ECO:0007669"/>
    <property type="project" value="UniProtKB-KW"/>
</dbReference>
<evidence type="ECO:0000313" key="3">
    <source>
        <dbReference type="EMBL" id="NEE00978.1"/>
    </source>
</evidence>
<dbReference type="SUPFAM" id="SSF51735">
    <property type="entry name" value="NAD(P)-binding Rossmann-fold domains"/>
    <property type="match status" value="1"/>
</dbReference>
<dbReference type="PRINTS" id="PR00081">
    <property type="entry name" value="GDHRDH"/>
</dbReference>